<dbReference type="GO" id="GO:0051539">
    <property type="term" value="F:4 iron, 4 sulfur cluster binding"/>
    <property type="evidence" value="ECO:0007669"/>
    <property type="project" value="UniProtKB-KW"/>
</dbReference>
<keyword evidence="3" id="KW-0479">Metal-binding</keyword>
<evidence type="ECO:0000256" key="3">
    <source>
        <dbReference type="ARBA" id="ARBA00022723"/>
    </source>
</evidence>
<organism evidence="7 8">
    <name type="scientific">Termitidicoccus mucosus</name>
    <dbReference type="NCBI Taxonomy" id="1184151"/>
    <lineage>
        <taxon>Bacteria</taxon>
        <taxon>Pseudomonadati</taxon>
        <taxon>Verrucomicrobiota</taxon>
        <taxon>Opitutia</taxon>
        <taxon>Opitutales</taxon>
        <taxon>Opitutaceae</taxon>
        <taxon>Termitidicoccus</taxon>
    </lineage>
</organism>
<reference evidence="7 8" key="1">
    <citation type="submission" date="2016-01" db="EMBL/GenBank/DDBJ databases">
        <title>High potential of lignocellulose degradation of a new Verrucomicrobia species.</title>
        <authorList>
            <person name="Wang Y."/>
            <person name="Shi Y."/>
            <person name="Qiu Z."/>
            <person name="Liu S."/>
            <person name="Yang H."/>
        </authorList>
    </citation>
    <scope>NUCLEOTIDE SEQUENCE [LARGE SCALE GENOMIC DNA]</scope>
    <source>
        <strain evidence="7 8">TSB47</strain>
    </source>
</reference>
<dbReference type="InterPro" id="IPR006158">
    <property type="entry name" value="Cobalamin-bd"/>
</dbReference>
<dbReference type="SFLD" id="SFLDS00029">
    <property type="entry name" value="Radical_SAM"/>
    <property type="match status" value="1"/>
</dbReference>
<evidence type="ECO:0000256" key="5">
    <source>
        <dbReference type="ARBA" id="ARBA00023014"/>
    </source>
</evidence>
<dbReference type="InterPro" id="IPR034466">
    <property type="entry name" value="Methyltransferase_Class_B"/>
</dbReference>
<dbReference type="InterPro" id="IPR025274">
    <property type="entry name" value="DUF4070"/>
</dbReference>
<dbReference type="GO" id="GO:0003824">
    <property type="term" value="F:catalytic activity"/>
    <property type="evidence" value="ECO:0007669"/>
    <property type="project" value="InterPro"/>
</dbReference>
<evidence type="ECO:0000259" key="6">
    <source>
        <dbReference type="PROSITE" id="PS51918"/>
    </source>
</evidence>
<protein>
    <submittedName>
        <fullName evidence="7">Radical SAM protein</fullName>
    </submittedName>
</protein>
<keyword evidence="8" id="KW-1185">Reference proteome</keyword>
<sequence>MKILLVSPKTPDTFWSFQYVLRFVAKKAAFPPLGLLTVAAMLPRDWELRFVDLNVRSLNDADLRWADYVFISAMIVHEASVREIVRRCAALDRQIIAGGPLFTTGHKNFPEIPHFVLGEAEAIMPQVVADLQRGSPQPVYRAPACPGLAQTPVPRWDLIRMRDYVTMSAQFSRGCPFDCEFCDIIVMNGRVPRTKSPEQFIAELEALRRYGWKDMVFVVDDNFIGNKARTRALLHAMIAWRERTRTQMGFLTEASINLADDADLIALMVTAGFRKVFVGIETPSAVSLDECHKVQNRGRDLVAAVQVLQRSGLEVMGGFIVGFDSDTRDIFKQQFDFIQRSGVVTAMVGLLTALPRTRLFDRLKREGRLLASSTGNNTDATLNFLPRLNRDYLESGYRELMRRLYEPRNYYRRIRVFLKTYHAAGGRLRLSWSDVSAFLKSLWLLGVWHRGRLAYCRFSLATLFRRPGQFRVAIEMAIIGHHFRCVADRL</sequence>
<accession>A0A178IFB1</accession>
<dbReference type="Pfam" id="PF13282">
    <property type="entry name" value="DUF4070"/>
    <property type="match status" value="1"/>
</dbReference>
<dbReference type="SMART" id="SM00729">
    <property type="entry name" value="Elp3"/>
    <property type="match status" value="1"/>
</dbReference>
<dbReference type="EMBL" id="LRRQ01000137">
    <property type="protein sequence ID" value="OAM88301.1"/>
    <property type="molecule type" value="Genomic_DNA"/>
</dbReference>
<evidence type="ECO:0000256" key="4">
    <source>
        <dbReference type="ARBA" id="ARBA00023004"/>
    </source>
</evidence>
<dbReference type="InterPro" id="IPR007197">
    <property type="entry name" value="rSAM"/>
</dbReference>
<dbReference type="InterPro" id="IPR051198">
    <property type="entry name" value="BchE-like"/>
</dbReference>
<proteinExistence type="predicted"/>
<dbReference type="Gene3D" id="3.40.50.280">
    <property type="entry name" value="Cobalamin-binding domain"/>
    <property type="match status" value="1"/>
</dbReference>
<evidence type="ECO:0000256" key="2">
    <source>
        <dbReference type="ARBA" id="ARBA00022691"/>
    </source>
</evidence>
<dbReference type="Pfam" id="PF02310">
    <property type="entry name" value="B12-binding"/>
    <property type="match status" value="1"/>
</dbReference>
<dbReference type="PROSITE" id="PS51918">
    <property type="entry name" value="RADICAL_SAM"/>
    <property type="match status" value="1"/>
</dbReference>
<dbReference type="PANTHER" id="PTHR43409:SF3">
    <property type="entry name" value="HYPOTHETICAL METHYLTRANSFERASE"/>
    <property type="match status" value="1"/>
</dbReference>
<dbReference type="RefSeq" id="WP_068771901.1">
    <property type="nucleotide sequence ID" value="NZ_CP109796.1"/>
</dbReference>
<dbReference type="InterPro" id="IPR006638">
    <property type="entry name" value="Elp3/MiaA/NifB-like_rSAM"/>
</dbReference>
<dbReference type="InterPro" id="IPR058240">
    <property type="entry name" value="rSAM_sf"/>
</dbReference>
<feature type="domain" description="Radical SAM core" evidence="6">
    <location>
        <begin position="161"/>
        <end position="403"/>
    </location>
</feature>
<dbReference type="SFLD" id="SFLDG01082">
    <property type="entry name" value="B12-binding_domain_containing"/>
    <property type="match status" value="1"/>
</dbReference>
<dbReference type="GO" id="GO:0031419">
    <property type="term" value="F:cobalamin binding"/>
    <property type="evidence" value="ECO:0007669"/>
    <property type="project" value="InterPro"/>
</dbReference>
<dbReference type="Gene3D" id="3.80.30.20">
    <property type="entry name" value="tm_1862 like domain"/>
    <property type="match status" value="1"/>
</dbReference>
<gene>
    <name evidence="7" type="ORF">AW736_19155</name>
</gene>
<dbReference type="GO" id="GO:0005829">
    <property type="term" value="C:cytosol"/>
    <property type="evidence" value="ECO:0007669"/>
    <property type="project" value="TreeGrafter"/>
</dbReference>
<dbReference type="Pfam" id="PF04055">
    <property type="entry name" value="Radical_SAM"/>
    <property type="match status" value="1"/>
</dbReference>
<dbReference type="SUPFAM" id="SSF102114">
    <property type="entry name" value="Radical SAM enzymes"/>
    <property type="match status" value="1"/>
</dbReference>
<dbReference type="GO" id="GO:0046872">
    <property type="term" value="F:metal ion binding"/>
    <property type="evidence" value="ECO:0007669"/>
    <property type="project" value="UniProtKB-KW"/>
</dbReference>
<evidence type="ECO:0000313" key="7">
    <source>
        <dbReference type="EMBL" id="OAM88301.1"/>
    </source>
</evidence>
<comment type="caution">
    <text evidence="7">The sequence shown here is derived from an EMBL/GenBank/DDBJ whole genome shotgun (WGS) entry which is preliminary data.</text>
</comment>
<keyword evidence="2" id="KW-0949">S-adenosyl-L-methionine</keyword>
<dbReference type="STRING" id="1184151.AW736_19155"/>
<dbReference type="SFLD" id="SFLDF00303">
    <property type="entry name" value="hopanoid_C2-methyltransferase"/>
    <property type="match status" value="1"/>
</dbReference>
<evidence type="ECO:0000256" key="1">
    <source>
        <dbReference type="ARBA" id="ARBA00001966"/>
    </source>
</evidence>
<dbReference type="InterPro" id="IPR023404">
    <property type="entry name" value="rSAM_horseshoe"/>
</dbReference>
<comment type="cofactor">
    <cofactor evidence="1">
        <name>[4Fe-4S] cluster</name>
        <dbReference type="ChEBI" id="CHEBI:49883"/>
    </cofactor>
</comment>
<dbReference type="SFLD" id="SFLDG01123">
    <property type="entry name" value="methyltransferase_(Class_B)"/>
    <property type="match status" value="1"/>
</dbReference>
<dbReference type="Proteomes" id="UP000078486">
    <property type="component" value="Unassembled WGS sequence"/>
</dbReference>
<name>A0A178IFB1_9BACT</name>
<dbReference type="AlphaFoldDB" id="A0A178IFB1"/>
<dbReference type="PANTHER" id="PTHR43409">
    <property type="entry name" value="ANAEROBIC MAGNESIUM-PROTOPORPHYRIN IX MONOMETHYL ESTER CYCLASE-RELATED"/>
    <property type="match status" value="1"/>
</dbReference>
<dbReference type="InterPro" id="IPR034530">
    <property type="entry name" value="HpnP-like"/>
</dbReference>
<keyword evidence="4" id="KW-0408">Iron</keyword>
<keyword evidence="5" id="KW-0411">Iron-sulfur</keyword>
<evidence type="ECO:0000313" key="8">
    <source>
        <dbReference type="Proteomes" id="UP000078486"/>
    </source>
</evidence>